<evidence type="ECO:0000313" key="4">
    <source>
        <dbReference type="EMBL" id="SOB58999.1"/>
    </source>
</evidence>
<dbReference type="RefSeq" id="WP_097011943.1">
    <property type="nucleotide sequence ID" value="NZ_LT907975.1"/>
</dbReference>
<dbReference type="Proteomes" id="UP000219215">
    <property type="component" value="Chromosome DPRO"/>
</dbReference>
<keyword evidence="1 2" id="KW-0732">Signal</keyword>
<dbReference type="KEGG" id="pprf:DPRO_2095"/>
<dbReference type="Pfam" id="PF00497">
    <property type="entry name" value="SBP_bac_3"/>
    <property type="match status" value="2"/>
</dbReference>
<dbReference type="SMART" id="SM00062">
    <property type="entry name" value="PBPb"/>
    <property type="match status" value="1"/>
</dbReference>
<dbReference type="InterPro" id="IPR001638">
    <property type="entry name" value="Solute-binding_3/MltF_N"/>
</dbReference>
<evidence type="ECO:0000313" key="5">
    <source>
        <dbReference type="Proteomes" id="UP000219215"/>
    </source>
</evidence>
<feature type="chain" id="PRO_5012587050" evidence="2">
    <location>
        <begin position="22"/>
        <end position="254"/>
    </location>
</feature>
<dbReference type="EMBL" id="LT907975">
    <property type="protein sequence ID" value="SOB58999.1"/>
    <property type="molecule type" value="Genomic_DNA"/>
</dbReference>
<dbReference type="OrthoDB" id="9768183at2"/>
<feature type="signal peptide" evidence="2">
    <location>
        <begin position="1"/>
        <end position="21"/>
    </location>
</feature>
<accession>A0A2C8F999</accession>
<evidence type="ECO:0000256" key="2">
    <source>
        <dbReference type="SAM" id="SignalP"/>
    </source>
</evidence>
<protein>
    <submittedName>
        <fullName evidence="4">Extracellular solute-binding protein family 3</fullName>
    </submittedName>
</protein>
<dbReference type="PANTHER" id="PTHR35936">
    <property type="entry name" value="MEMBRANE-BOUND LYTIC MUREIN TRANSGLYCOSYLASE F"/>
    <property type="match status" value="1"/>
</dbReference>
<sequence length="254" mass="28515">MRIVFILTLLTAILCTSPALARNVLIVANSDFAPYSMEQNGIPAGIDVDVIKKAAAHSGINIDVIFRPWDEMEAMVVNGECDGAISFFQTPAREKKFTFMKKAPIHFSDYVLFTKVGDKFSFRSYDDLADRIIGRVKQTDLGTEFKSAMESGVVQVKEYPDQAAAIKGLVLGEIDAFAGNIDVTYYRLKDMGMTSSIVYLPKKIIAKKPAYLVMSRSSALENKEQIFRQLETSISRMWKDGSYNTIARKYLLRF</sequence>
<gene>
    <name evidence="4" type="ORF">DPRO_2095</name>
</gene>
<keyword evidence="5" id="KW-1185">Reference proteome</keyword>
<reference evidence="5" key="1">
    <citation type="submission" date="2017-09" db="EMBL/GenBank/DDBJ databases">
        <authorList>
            <person name="Regsiter A."/>
            <person name="William W."/>
        </authorList>
    </citation>
    <scope>NUCLEOTIDE SEQUENCE [LARGE SCALE GENOMIC DNA]</scope>
    <source>
        <strain evidence="5">500-1</strain>
    </source>
</reference>
<evidence type="ECO:0000259" key="3">
    <source>
        <dbReference type="SMART" id="SM00062"/>
    </source>
</evidence>
<dbReference type="AlphaFoldDB" id="A0A2C8F999"/>
<organism evidence="4 5">
    <name type="scientific">Pseudodesulfovibrio profundus</name>
    <dbReference type="NCBI Taxonomy" id="57320"/>
    <lineage>
        <taxon>Bacteria</taxon>
        <taxon>Pseudomonadati</taxon>
        <taxon>Thermodesulfobacteriota</taxon>
        <taxon>Desulfovibrionia</taxon>
        <taxon>Desulfovibrionales</taxon>
        <taxon>Desulfovibrionaceae</taxon>
    </lineage>
</organism>
<proteinExistence type="predicted"/>
<name>A0A2C8F999_9BACT</name>
<feature type="domain" description="Solute-binding protein family 3/N-terminal" evidence="3">
    <location>
        <begin position="23"/>
        <end position="253"/>
    </location>
</feature>
<dbReference type="Gene3D" id="3.40.190.10">
    <property type="entry name" value="Periplasmic binding protein-like II"/>
    <property type="match status" value="2"/>
</dbReference>
<dbReference type="SUPFAM" id="SSF53850">
    <property type="entry name" value="Periplasmic binding protein-like II"/>
    <property type="match status" value="1"/>
</dbReference>
<evidence type="ECO:0000256" key="1">
    <source>
        <dbReference type="ARBA" id="ARBA00022729"/>
    </source>
</evidence>
<dbReference type="PANTHER" id="PTHR35936:SF25">
    <property type="entry name" value="ABC TRANSPORTER SUBSTRATE-BINDING PROTEIN"/>
    <property type="match status" value="1"/>
</dbReference>